<proteinExistence type="predicted"/>
<gene>
    <name evidence="1" type="ORF">SAMN06265338_11930</name>
</gene>
<dbReference type="EMBL" id="FYDG01000019">
    <property type="protein sequence ID" value="SNB82324.1"/>
    <property type="molecule type" value="Genomic_DNA"/>
</dbReference>
<dbReference type="Proteomes" id="UP000198418">
    <property type="component" value="Unassembled WGS sequence"/>
</dbReference>
<evidence type="ECO:0000313" key="1">
    <source>
        <dbReference type="EMBL" id="SNB82324.1"/>
    </source>
</evidence>
<sequence length="75" mass="7793">DFSPALKAKIDNPATVLCPIDADPDVFADAVRAAFARRADAIGVSLAQSWAEAARAHLAFYDTLGGGNAADRFSA</sequence>
<dbReference type="AlphaFoldDB" id="A0A212S9Z6"/>
<accession>A0A212S9Z6</accession>
<organism evidence="1 2">
    <name type="scientific">Rhodoblastus acidophilus</name>
    <name type="common">Rhodopseudomonas acidophila</name>
    <dbReference type="NCBI Taxonomy" id="1074"/>
    <lineage>
        <taxon>Bacteria</taxon>
        <taxon>Pseudomonadati</taxon>
        <taxon>Pseudomonadota</taxon>
        <taxon>Alphaproteobacteria</taxon>
        <taxon>Hyphomicrobiales</taxon>
        <taxon>Rhodoblastaceae</taxon>
        <taxon>Rhodoblastus</taxon>
    </lineage>
</organism>
<feature type="non-terminal residue" evidence="1">
    <location>
        <position position="1"/>
    </location>
</feature>
<name>A0A212S9Z6_RHOAC</name>
<evidence type="ECO:0000313" key="2">
    <source>
        <dbReference type="Proteomes" id="UP000198418"/>
    </source>
</evidence>
<reference evidence="2" key="1">
    <citation type="submission" date="2017-06" db="EMBL/GenBank/DDBJ databases">
        <authorList>
            <person name="Varghese N."/>
            <person name="Submissions S."/>
        </authorList>
    </citation>
    <scope>NUCLEOTIDE SEQUENCE [LARGE SCALE GENOMIC DNA]</scope>
    <source>
        <strain evidence="2">DSM 137</strain>
    </source>
</reference>
<protein>
    <submittedName>
        <fullName evidence="1">Uncharacterized protein</fullName>
    </submittedName>
</protein>
<keyword evidence="2" id="KW-1185">Reference proteome</keyword>
<dbReference type="RefSeq" id="WP_210190745.1">
    <property type="nucleotide sequence ID" value="NZ_FYDG01000019.1"/>
</dbReference>